<dbReference type="InterPro" id="IPR003006">
    <property type="entry name" value="Ig/MHC_CS"/>
</dbReference>
<feature type="domain" description="Ig-like" evidence="4">
    <location>
        <begin position="297"/>
        <end position="388"/>
    </location>
</feature>
<dbReference type="InterPro" id="IPR007110">
    <property type="entry name" value="Ig-like_dom"/>
</dbReference>
<accession>A0ABM1CES8</accession>
<evidence type="ECO:0000256" key="1">
    <source>
        <dbReference type="ARBA" id="ARBA00023180"/>
    </source>
</evidence>
<dbReference type="RefSeq" id="XP_014638059.1">
    <property type="nucleotide sequence ID" value="XM_014782573.1"/>
</dbReference>
<dbReference type="Gene3D" id="3.30.500.10">
    <property type="entry name" value="MHC class I-like antigen recognition-like"/>
    <property type="match status" value="1"/>
</dbReference>
<keyword evidence="2" id="KW-0472">Membrane</keyword>
<dbReference type="PROSITE" id="PS00290">
    <property type="entry name" value="IG_MHC"/>
    <property type="match status" value="1"/>
</dbReference>
<protein>
    <submittedName>
        <fullName evidence="6">MHC class I polypeptide-related sequence B-like</fullName>
    </submittedName>
</protein>
<organism evidence="5 6">
    <name type="scientific">Ceratotherium simum simum</name>
    <name type="common">Southern white rhinoceros</name>
    <dbReference type="NCBI Taxonomy" id="73337"/>
    <lineage>
        <taxon>Eukaryota</taxon>
        <taxon>Metazoa</taxon>
        <taxon>Chordata</taxon>
        <taxon>Craniata</taxon>
        <taxon>Vertebrata</taxon>
        <taxon>Euteleostomi</taxon>
        <taxon>Mammalia</taxon>
        <taxon>Eutheria</taxon>
        <taxon>Laurasiatheria</taxon>
        <taxon>Perissodactyla</taxon>
        <taxon>Rhinocerotidae</taxon>
        <taxon>Ceratotherium</taxon>
    </lineage>
</organism>
<proteinExistence type="predicted"/>
<evidence type="ECO:0000256" key="2">
    <source>
        <dbReference type="SAM" id="Phobius"/>
    </source>
</evidence>
<keyword evidence="2" id="KW-1133">Transmembrane helix</keyword>
<feature type="transmembrane region" description="Helical" evidence="2">
    <location>
        <begin position="396"/>
        <end position="419"/>
    </location>
</feature>
<dbReference type="Pfam" id="PF00129">
    <property type="entry name" value="MHC_I"/>
    <property type="match status" value="1"/>
</dbReference>
<feature type="signal peptide" evidence="3">
    <location>
        <begin position="1"/>
        <end position="18"/>
    </location>
</feature>
<keyword evidence="2" id="KW-0812">Transmembrane</keyword>
<dbReference type="InterPro" id="IPR013783">
    <property type="entry name" value="Ig-like_fold"/>
</dbReference>
<dbReference type="InterPro" id="IPR011161">
    <property type="entry name" value="MHC_I-like_Ag-recog"/>
</dbReference>
<sequence length="438" mass="48514">MALLLSAFPAVCLWPCEAAGREEDGEFHLVSSLPGSHSLRYNLTVVFHNRSVQSRLFAEGHLDGQPCLHYDSEKGKAEPQGLCAETVLGAETWDTETKDLTEKGKDLRRTLADIMALQDQKGDFHSLQEIWGCEIQEDNHARGLRHFYYDGKLFLSYNSTTCGWTVPQSSAQTVAMEIKKSWDADGFQSKDYWAQVQGELCGKLQRYVESWMGFMERTASTRGSRRVNLNLTHSLSILKEFGFRVQDRLGEGLGSMRASARVGKVGRGSPVLSISLRREQSLATSFTAFVLSSPVPPAVNVTCSQAAEGVVNVTCWAFRFSPQNISVTWLRDKEPLNQDVQQSGGVLPDRNGTYQTWVAIRIPQGEEQRFTCYVEHSGNHSTYPVPLGKALVHQSGWPAILGVTVVGVIGSITLFALWYKKNKKTTSAAESPGEKSGQ</sequence>
<keyword evidence="3" id="KW-0732">Signal</keyword>
<evidence type="ECO:0000256" key="3">
    <source>
        <dbReference type="SAM" id="SignalP"/>
    </source>
</evidence>
<dbReference type="InterPro" id="IPR036179">
    <property type="entry name" value="Ig-like_dom_sf"/>
</dbReference>
<evidence type="ECO:0000259" key="4">
    <source>
        <dbReference type="PROSITE" id="PS50835"/>
    </source>
</evidence>
<dbReference type="Gene3D" id="2.60.40.10">
    <property type="entry name" value="Immunoglobulins"/>
    <property type="match status" value="1"/>
</dbReference>
<dbReference type="PANTHER" id="PTHR16675:SF154">
    <property type="entry name" value="MHC CLASS I POLYPEPTIDE-RELATED SEQUENCE A-RELATED"/>
    <property type="match status" value="1"/>
</dbReference>
<dbReference type="Pfam" id="PF07654">
    <property type="entry name" value="C1-set"/>
    <property type="match status" value="1"/>
</dbReference>
<dbReference type="SUPFAM" id="SSF48726">
    <property type="entry name" value="Immunoglobulin"/>
    <property type="match status" value="1"/>
</dbReference>
<dbReference type="InterPro" id="IPR003597">
    <property type="entry name" value="Ig_C1-set"/>
</dbReference>
<feature type="chain" id="PRO_5047004798" evidence="3">
    <location>
        <begin position="19"/>
        <end position="438"/>
    </location>
</feature>
<dbReference type="PANTHER" id="PTHR16675">
    <property type="entry name" value="MHC CLASS I-RELATED"/>
    <property type="match status" value="1"/>
</dbReference>
<dbReference type="PROSITE" id="PS50835">
    <property type="entry name" value="IG_LIKE"/>
    <property type="match status" value="1"/>
</dbReference>
<dbReference type="SMART" id="SM00407">
    <property type="entry name" value="IGc1"/>
    <property type="match status" value="1"/>
</dbReference>
<evidence type="ECO:0000313" key="5">
    <source>
        <dbReference type="Proteomes" id="UP000694910"/>
    </source>
</evidence>
<keyword evidence="1" id="KW-0325">Glycoprotein</keyword>
<dbReference type="InterPro" id="IPR037055">
    <property type="entry name" value="MHC_I-like_Ag-recog_sf"/>
</dbReference>
<gene>
    <name evidence="6" type="primary">LOC101392258</name>
</gene>
<dbReference type="GeneID" id="101392258"/>
<keyword evidence="5" id="KW-1185">Reference proteome</keyword>
<dbReference type="Proteomes" id="UP000694910">
    <property type="component" value="Unplaced"/>
</dbReference>
<name>A0ABM1CES8_CERSS</name>
<evidence type="ECO:0000313" key="6">
    <source>
        <dbReference type="RefSeq" id="XP_014638059.1"/>
    </source>
</evidence>
<dbReference type="InterPro" id="IPR050208">
    <property type="entry name" value="MHC_class-I_related"/>
</dbReference>
<reference evidence="6" key="1">
    <citation type="submission" date="2025-08" db="UniProtKB">
        <authorList>
            <consortium name="RefSeq"/>
        </authorList>
    </citation>
    <scope>IDENTIFICATION</scope>
</reference>
<dbReference type="SUPFAM" id="SSF54452">
    <property type="entry name" value="MHC antigen-recognition domain"/>
    <property type="match status" value="1"/>
</dbReference>
<dbReference type="InterPro" id="IPR011162">
    <property type="entry name" value="MHC_I/II-like_Ag-recog"/>
</dbReference>